<dbReference type="AlphaFoldDB" id="A0AAD2FR54"/>
<gene>
    <name evidence="2" type="ORF">CYCCA115_LOCUS12546</name>
</gene>
<evidence type="ECO:0000256" key="1">
    <source>
        <dbReference type="SAM" id="SignalP"/>
    </source>
</evidence>
<name>A0AAD2FR54_9STRA</name>
<reference evidence="2" key="1">
    <citation type="submission" date="2023-08" db="EMBL/GenBank/DDBJ databases">
        <authorList>
            <person name="Audoor S."/>
            <person name="Bilcke G."/>
        </authorList>
    </citation>
    <scope>NUCLEOTIDE SEQUENCE</scope>
</reference>
<protein>
    <submittedName>
        <fullName evidence="2">Uncharacterized protein</fullName>
    </submittedName>
</protein>
<sequence>MPTMKRLFYYVFVLTIAARVSSFVPPQTKDGRFDLCLSSQNDDHSMNEFSRTLNIEKILKTAGGNRRRTRDFKTVISATEKECHALKLRFELKTLHSLEADLSISSYNVGGDSRSNGLVTVYIEGTISASLTRICVRTNKEFVESFECKVDSLVKPTSNASFRMEDDDASSYSESKKKQNLKSAQINNLDDLVELQGILDASENAREDILEDEHIYSLSTGLLDVGELVAQNFWLALDPYPKLPGSDPVEASISG</sequence>
<proteinExistence type="predicted"/>
<evidence type="ECO:0000313" key="2">
    <source>
        <dbReference type="EMBL" id="CAJ1950353.1"/>
    </source>
</evidence>
<keyword evidence="1" id="KW-0732">Signal</keyword>
<comment type="caution">
    <text evidence="2">The sequence shown here is derived from an EMBL/GenBank/DDBJ whole genome shotgun (WGS) entry which is preliminary data.</text>
</comment>
<accession>A0AAD2FR54</accession>
<organism evidence="2 3">
    <name type="scientific">Cylindrotheca closterium</name>
    <dbReference type="NCBI Taxonomy" id="2856"/>
    <lineage>
        <taxon>Eukaryota</taxon>
        <taxon>Sar</taxon>
        <taxon>Stramenopiles</taxon>
        <taxon>Ochrophyta</taxon>
        <taxon>Bacillariophyta</taxon>
        <taxon>Bacillariophyceae</taxon>
        <taxon>Bacillariophycidae</taxon>
        <taxon>Bacillariales</taxon>
        <taxon>Bacillariaceae</taxon>
        <taxon>Cylindrotheca</taxon>
    </lineage>
</organism>
<dbReference type="EMBL" id="CAKOGP040001763">
    <property type="protein sequence ID" value="CAJ1950353.1"/>
    <property type="molecule type" value="Genomic_DNA"/>
</dbReference>
<dbReference type="Proteomes" id="UP001295423">
    <property type="component" value="Unassembled WGS sequence"/>
</dbReference>
<feature type="chain" id="PRO_5041992120" evidence="1">
    <location>
        <begin position="23"/>
        <end position="255"/>
    </location>
</feature>
<evidence type="ECO:0000313" key="3">
    <source>
        <dbReference type="Proteomes" id="UP001295423"/>
    </source>
</evidence>
<keyword evidence="3" id="KW-1185">Reference proteome</keyword>
<feature type="signal peptide" evidence="1">
    <location>
        <begin position="1"/>
        <end position="22"/>
    </location>
</feature>